<gene>
    <name evidence="7" type="ORF">C8D89_10849</name>
</gene>
<keyword evidence="8" id="KW-1185">Reference proteome</keyword>
<comment type="caution">
    <text evidence="7">The sequence shown here is derived from an EMBL/GenBank/DDBJ whole genome shotgun (WGS) entry which is preliminary data.</text>
</comment>
<dbReference type="GO" id="GO:0008171">
    <property type="term" value="F:O-methyltransferase activity"/>
    <property type="evidence" value="ECO:0007669"/>
    <property type="project" value="InterPro"/>
</dbReference>
<evidence type="ECO:0000256" key="2">
    <source>
        <dbReference type="ARBA" id="ARBA00022679"/>
    </source>
</evidence>
<dbReference type="CDD" id="cd02440">
    <property type="entry name" value="AdoMet_MTases"/>
    <property type="match status" value="1"/>
</dbReference>
<dbReference type="AlphaFoldDB" id="A0A2U1F8H0"/>
<dbReference type="OrthoDB" id="582216at2"/>
<evidence type="ECO:0000313" key="8">
    <source>
        <dbReference type="Proteomes" id="UP000245639"/>
    </source>
</evidence>
<evidence type="ECO:0000313" key="7">
    <source>
        <dbReference type="EMBL" id="PVZ08456.1"/>
    </source>
</evidence>
<evidence type="ECO:0000259" key="5">
    <source>
        <dbReference type="Pfam" id="PF00891"/>
    </source>
</evidence>
<dbReference type="PROSITE" id="PS51683">
    <property type="entry name" value="SAM_OMT_II"/>
    <property type="match status" value="1"/>
</dbReference>
<evidence type="ECO:0000256" key="4">
    <source>
        <dbReference type="SAM" id="MobiDB-lite"/>
    </source>
</evidence>
<dbReference type="PANTHER" id="PTHR43712:SF2">
    <property type="entry name" value="O-METHYLTRANSFERASE CICE"/>
    <property type="match status" value="1"/>
</dbReference>
<dbReference type="PANTHER" id="PTHR43712">
    <property type="entry name" value="PUTATIVE (AFU_ORTHOLOGUE AFUA_4G14580)-RELATED"/>
    <property type="match status" value="1"/>
</dbReference>
<dbReference type="Pfam" id="PF00891">
    <property type="entry name" value="Methyltransf_2"/>
    <property type="match status" value="1"/>
</dbReference>
<dbReference type="GO" id="GO:0032259">
    <property type="term" value="P:methylation"/>
    <property type="evidence" value="ECO:0007669"/>
    <property type="project" value="UniProtKB-KW"/>
</dbReference>
<dbReference type="Pfam" id="PF08100">
    <property type="entry name" value="Dimerisation"/>
    <property type="match status" value="1"/>
</dbReference>
<dbReference type="SUPFAM" id="SSF53335">
    <property type="entry name" value="S-adenosyl-L-methionine-dependent methyltransferases"/>
    <property type="match status" value="1"/>
</dbReference>
<dbReference type="SUPFAM" id="SSF46785">
    <property type="entry name" value="Winged helix' DNA-binding domain"/>
    <property type="match status" value="1"/>
</dbReference>
<reference evidence="7 8" key="1">
    <citation type="submission" date="2018-04" db="EMBL/GenBank/DDBJ databases">
        <title>Genomic Encyclopedia of Type Strains, Phase IV (KMG-IV): sequencing the most valuable type-strain genomes for metagenomic binning, comparative biology and taxonomic classification.</title>
        <authorList>
            <person name="Goeker M."/>
        </authorList>
    </citation>
    <scope>NUCLEOTIDE SEQUENCE [LARGE SCALE GENOMIC DNA]</scope>
    <source>
        <strain evidence="7 8">DSM 45771</strain>
    </source>
</reference>
<keyword evidence="2 7" id="KW-0808">Transferase</keyword>
<proteinExistence type="predicted"/>
<dbReference type="InterPro" id="IPR036388">
    <property type="entry name" value="WH-like_DNA-bd_sf"/>
</dbReference>
<dbReference type="Gene3D" id="3.40.50.150">
    <property type="entry name" value="Vaccinia Virus protein VP39"/>
    <property type="match status" value="1"/>
</dbReference>
<dbReference type="Proteomes" id="UP000245639">
    <property type="component" value="Unassembled WGS sequence"/>
</dbReference>
<dbReference type="InterPro" id="IPR029063">
    <property type="entry name" value="SAM-dependent_MTases_sf"/>
</dbReference>
<accession>A0A2U1F8H0</accession>
<evidence type="ECO:0000259" key="6">
    <source>
        <dbReference type="Pfam" id="PF08100"/>
    </source>
</evidence>
<dbReference type="GO" id="GO:0046983">
    <property type="term" value="F:protein dimerization activity"/>
    <property type="evidence" value="ECO:0007669"/>
    <property type="project" value="InterPro"/>
</dbReference>
<organism evidence="7 8">
    <name type="scientific">Actinomycetospora cinnamomea</name>
    <dbReference type="NCBI Taxonomy" id="663609"/>
    <lineage>
        <taxon>Bacteria</taxon>
        <taxon>Bacillati</taxon>
        <taxon>Actinomycetota</taxon>
        <taxon>Actinomycetes</taxon>
        <taxon>Pseudonocardiales</taxon>
        <taxon>Pseudonocardiaceae</taxon>
        <taxon>Actinomycetospora</taxon>
    </lineage>
</organism>
<feature type="domain" description="O-methyltransferase dimerisation" evidence="6">
    <location>
        <begin position="50"/>
        <end position="125"/>
    </location>
</feature>
<keyword evidence="3" id="KW-0949">S-adenosyl-L-methionine</keyword>
<protein>
    <submittedName>
        <fullName evidence="7">Methyltransferase family protein</fullName>
    </submittedName>
</protein>
<dbReference type="InterPro" id="IPR001077">
    <property type="entry name" value="COMT_C"/>
</dbReference>
<evidence type="ECO:0000256" key="3">
    <source>
        <dbReference type="ARBA" id="ARBA00022691"/>
    </source>
</evidence>
<dbReference type="Gene3D" id="1.10.10.10">
    <property type="entry name" value="Winged helix-like DNA-binding domain superfamily/Winged helix DNA-binding domain"/>
    <property type="match status" value="1"/>
</dbReference>
<keyword evidence="1 7" id="KW-0489">Methyltransferase</keyword>
<sequence length="375" mass="39357">MLVEAVPTVRGAPSSPMRGRTGEDEMGQAPPTDGRRLTVGPVVDRTELSRLAYGFMASKALFAALGIDLFSRLSDGHRTVAALSASTGVAANRLETLLHALAGIGLVVAHPDGYVNAPAAERHLVRGVPGDLGPYFRLQVSQQVYPALVHLDAGLAGTGAAFDTWAGLLADPREARTFTEAQHAGSLGAARRLADRLALAGPCTVLDVGGGSGAFSIAFCERDPDVRSTVLDLPAVVDVAREYRDAAGLTDRVALLAADAVRDPWPDRQDVVLMSYLLSALGDGEIDVVLAKAHACLRPGGLLVVHDFMLHDDEPGPAPAALWFLQYVACRPDAVSFSGAALATRLRGHGFEPRSADVLIPEITKVVLSSTVVPT</sequence>
<feature type="domain" description="O-methyltransferase C-terminal" evidence="5">
    <location>
        <begin position="164"/>
        <end position="320"/>
    </location>
</feature>
<name>A0A2U1F8H0_9PSEU</name>
<evidence type="ECO:0000256" key="1">
    <source>
        <dbReference type="ARBA" id="ARBA00022603"/>
    </source>
</evidence>
<dbReference type="EMBL" id="QEKW01000008">
    <property type="protein sequence ID" value="PVZ08456.1"/>
    <property type="molecule type" value="Genomic_DNA"/>
</dbReference>
<dbReference type="InterPro" id="IPR036390">
    <property type="entry name" value="WH_DNA-bd_sf"/>
</dbReference>
<feature type="region of interest" description="Disordered" evidence="4">
    <location>
        <begin position="1"/>
        <end position="35"/>
    </location>
</feature>
<dbReference type="InterPro" id="IPR016461">
    <property type="entry name" value="COMT-like"/>
</dbReference>
<dbReference type="InterPro" id="IPR012967">
    <property type="entry name" value="COMT_dimerisation"/>
</dbReference>